<feature type="domain" description="PDZ" evidence="1">
    <location>
        <begin position="146"/>
        <end position="208"/>
    </location>
</feature>
<comment type="caution">
    <text evidence="2">The sequence shown here is derived from an EMBL/GenBank/DDBJ whole genome shotgun (WGS) entry which is preliminary data.</text>
</comment>
<name>A0A1E7X5K3_9BURK</name>
<dbReference type="CDD" id="cd07561">
    <property type="entry name" value="Peptidase_S41_CPP_like"/>
    <property type="match status" value="1"/>
</dbReference>
<gene>
    <name evidence="2" type="ORF">DUPY_07960</name>
</gene>
<sequence length="506" mass="52520">MAALAAVAVLSGCGGGGGSAGTTAGNGASTGTGSTGSGGATGSTDTRSDYVKLAASCQRPRSGVSAAGVRFPDRQGSLSDELKWVRSFIDESYLWYREVPTGLRQENYSNPIDYFDVLKTTAITSSGRPKDQFHFTYATDEWEASSTSGIELGYGISWSSSAPDVFPRVWRVALVEPGSPAAVAGVQRGDSLLTVDSVSLADTTQAGANTLNAGLFPQSAGSVHRLGLSRNGFPVNVQLTATRLSLQPVANVKVIDTPTGKVGYLLFNDHNAVAETQLIAAINTLKAANVTDVVLDMRYNGGGYLNIASELAYMIAGPVPTAGKVFERLQFNDKVSAASTPPPLSFLTSASGLASPVPTAAGTALPYLGLRRVTMLTTPGTCSASEAVVNGLRGVDVEVNLIGGETCGKPYGFYPEDNCGTTYFAVQFQGVNNKGFGDYANGFQPTCRISDDLSRPVGDTGEGMLSAALSYRANGICPASASRFAAGDATPLKLVRPLAKQVAILK</sequence>
<dbReference type="InterPro" id="IPR036034">
    <property type="entry name" value="PDZ_sf"/>
</dbReference>
<dbReference type="Gene3D" id="3.90.226.10">
    <property type="entry name" value="2-enoyl-CoA Hydratase, Chain A, domain 1"/>
    <property type="match status" value="1"/>
</dbReference>
<dbReference type="Proteomes" id="UP000175989">
    <property type="component" value="Unassembled WGS sequence"/>
</dbReference>
<dbReference type="Pfam" id="PF18294">
    <property type="entry name" value="Pept_S41_N"/>
    <property type="match status" value="1"/>
</dbReference>
<dbReference type="GO" id="GO:0008236">
    <property type="term" value="F:serine-type peptidase activity"/>
    <property type="evidence" value="ECO:0007669"/>
    <property type="project" value="InterPro"/>
</dbReference>
<evidence type="ECO:0000313" key="3">
    <source>
        <dbReference type="Proteomes" id="UP000175989"/>
    </source>
</evidence>
<dbReference type="PANTHER" id="PTHR32060:SF30">
    <property type="entry name" value="CARBOXY-TERMINAL PROCESSING PROTEASE CTPA"/>
    <property type="match status" value="1"/>
</dbReference>
<dbReference type="GO" id="GO:0004175">
    <property type="term" value="F:endopeptidase activity"/>
    <property type="evidence" value="ECO:0007669"/>
    <property type="project" value="TreeGrafter"/>
</dbReference>
<dbReference type="InterPro" id="IPR041489">
    <property type="entry name" value="PDZ_6"/>
</dbReference>
<dbReference type="Pfam" id="PF17820">
    <property type="entry name" value="PDZ_6"/>
    <property type="match status" value="1"/>
</dbReference>
<dbReference type="GO" id="GO:0006508">
    <property type="term" value="P:proteolysis"/>
    <property type="evidence" value="ECO:0007669"/>
    <property type="project" value="InterPro"/>
</dbReference>
<dbReference type="InterPro" id="IPR005151">
    <property type="entry name" value="Tail-specific_protease"/>
</dbReference>
<dbReference type="SUPFAM" id="SSF50156">
    <property type="entry name" value="PDZ domain-like"/>
    <property type="match status" value="1"/>
</dbReference>
<accession>A0A1E7X5K3</accession>
<dbReference type="InterPro" id="IPR041613">
    <property type="entry name" value="Pept_S41_N"/>
</dbReference>
<dbReference type="Gene3D" id="2.30.42.10">
    <property type="match status" value="1"/>
</dbReference>
<protein>
    <submittedName>
        <fullName evidence="2">Peptidase family S41</fullName>
    </submittedName>
</protein>
<evidence type="ECO:0000259" key="1">
    <source>
        <dbReference type="PROSITE" id="PS50106"/>
    </source>
</evidence>
<reference evidence="3" key="1">
    <citation type="journal article" date="2016" name="Front. Microbiol.">
        <title>Molecular Keys to the Janthinobacterium and Duganella spp. Interaction with the Plant Pathogen Fusarium graminearum.</title>
        <authorList>
            <person name="Haack F.S."/>
            <person name="Poehlein A."/>
            <person name="Kroger C."/>
            <person name="Voigt C.A."/>
            <person name="Piepenbring M."/>
            <person name="Bode H.B."/>
            <person name="Daniel R."/>
            <person name="Schafer W."/>
            <person name="Streit W.R."/>
        </authorList>
    </citation>
    <scope>NUCLEOTIDE SEQUENCE [LARGE SCALE GENOMIC DNA]</scope>
    <source>
        <strain evidence="3">T54</strain>
    </source>
</reference>
<dbReference type="PANTHER" id="PTHR32060">
    <property type="entry name" value="TAIL-SPECIFIC PROTEASE"/>
    <property type="match status" value="1"/>
</dbReference>
<dbReference type="OrthoDB" id="7168509at2"/>
<dbReference type="SUPFAM" id="SSF52096">
    <property type="entry name" value="ClpP/crotonase"/>
    <property type="match status" value="1"/>
</dbReference>
<dbReference type="Pfam" id="PF03572">
    <property type="entry name" value="Peptidase_S41"/>
    <property type="match status" value="1"/>
</dbReference>
<proteinExistence type="predicted"/>
<dbReference type="InterPro" id="IPR001478">
    <property type="entry name" value="PDZ"/>
</dbReference>
<dbReference type="AlphaFoldDB" id="A0A1E7X5K3"/>
<organism evidence="2 3">
    <name type="scientific">Duganella phyllosphaerae</name>
    <dbReference type="NCBI Taxonomy" id="762836"/>
    <lineage>
        <taxon>Bacteria</taxon>
        <taxon>Pseudomonadati</taxon>
        <taxon>Pseudomonadota</taxon>
        <taxon>Betaproteobacteria</taxon>
        <taxon>Burkholderiales</taxon>
        <taxon>Oxalobacteraceae</taxon>
        <taxon>Telluria group</taxon>
        <taxon>Duganella</taxon>
    </lineage>
</organism>
<keyword evidence="3" id="KW-1185">Reference proteome</keyword>
<evidence type="ECO:0000313" key="2">
    <source>
        <dbReference type="EMBL" id="OFA08147.1"/>
    </source>
</evidence>
<dbReference type="GO" id="GO:0030288">
    <property type="term" value="C:outer membrane-bounded periplasmic space"/>
    <property type="evidence" value="ECO:0007669"/>
    <property type="project" value="TreeGrafter"/>
</dbReference>
<dbReference type="PROSITE" id="PS50106">
    <property type="entry name" value="PDZ"/>
    <property type="match status" value="1"/>
</dbReference>
<dbReference type="GO" id="GO:0007165">
    <property type="term" value="P:signal transduction"/>
    <property type="evidence" value="ECO:0007669"/>
    <property type="project" value="TreeGrafter"/>
</dbReference>
<dbReference type="EMBL" id="LROM01000050">
    <property type="protein sequence ID" value="OFA08147.1"/>
    <property type="molecule type" value="Genomic_DNA"/>
</dbReference>
<dbReference type="PATRIC" id="fig|762836.4.peg.840"/>
<dbReference type="InterPro" id="IPR029045">
    <property type="entry name" value="ClpP/crotonase-like_dom_sf"/>
</dbReference>
<dbReference type="Gene3D" id="3.30.750.170">
    <property type="match status" value="1"/>
</dbReference>